<gene>
    <name evidence="2" type="ORF">Mgra_00001645</name>
</gene>
<comment type="caution">
    <text evidence="2">The sequence shown here is derived from an EMBL/GenBank/DDBJ whole genome shotgun (WGS) entry which is preliminary data.</text>
</comment>
<sequence>MSSTLSPKNSQEGKLKCQLEREISLLKEELNHTEINNQKLRERYEEEYSKLLEDRMENENLSTKINTITGIMTENELKLKRFEIDSEKDDKSLDYEITKFRNSSIEQNNLLNRLYSNLQSDVLSDEDHYGDMSKYKIELRQKVDNAKCEYSFCVEELKHKKEILSKLDLELAEIDQTLTPELKSEIVEATVNIMKSRRKRLLDLKMSNHSMKLQCI</sequence>
<keyword evidence="1" id="KW-0175">Coiled coil</keyword>
<evidence type="ECO:0000256" key="1">
    <source>
        <dbReference type="SAM" id="Coils"/>
    </source>
</evidence>
<evidence type="ECO:0000313" key="3">
    <source>
        <dbReference type="Proteomes" id="UP000605970"/>
    </source>
</evidence>
<organism evidence="2 3">
    <name type="scientific">Meloidogyne graminicola</name>
    <dbReference type="NCBI Taxonomy" id="189291"/>
    <lineage>
        <taxon>Eukaryota</taxon>
        <taxon>Metazoa</taxon>
        <taxon>Ecdysozoa</taxon>
        <taxon>Nematoda</taxon>
        <taxon>Chromadorea</taxon>
        <taxon>Rhabditida</taxon>
        <taxon>Tylenchina</taxon>
        <taxon>Tylenchomorpha</taxon>
        <taxon>Tylenchoidea</taxon>
        <taxon>Meloidogynidae</taxon>
        <taxon>Meloidogyninae</taxon>
        <taxon>Meloidogyne</taxon>
    </lineage>
</organism>
<proteinExistence type="predicted"/>
<keyword evidence="3" id="KW-1185">Reference proteome</keyword>
<name>A0A8S9ZYX4_9BILA</name>
<feature type="coiled-coil region" evidence="1">
    <location>
        <begin position="23"/>
        <end position="61"/>
    </location>
</feature>
<dbReference type="OrthoDB" id="5899852at2759"/>
<dbReference type="EMBL" id="JABEBT010000009">
    <property type="protein sequence ID" value="KAF7638837.1"/>
    <property type="molecule type" value="Genomic_DNA"/>
</dbReference>
<dbReference type="Proteomes" id="UP000605970">
    <property type="component" value="Unassembled WGS sequence"/>
</dbReference>
<dbReference type="AlphaFoldDB" id="A0A8S9ZYX4"/>
<protein>
    <submittedName>
        <fullName evidence="2">Uncharacterized protein</fullName>
    </submittedName>
</protein>
<evidence type="ECO:0000313" key="2">
    <source>
        <dbReference type="EMBL" id="KAF7638837.1"/>
    </source>
</evidence>
<accession>A0A8S9ZYX4</accession>
<reference evidence="2" key="1">
    <citation type="journal article" date="2020" name="Ecol. Evol.">
        <title>Genome structure and content of the rice root-knot nematode (Meloidogyne graminicola).</title>
        <authorList>
            <person name="Phan N.T."/>
            <person name="Danchin E.G.J."/>
            <person name="Klopp C."/>
            <person name="Perfus-Barbeoch L."/>
            <person name="Kozlowski D.K."/>
            <person name="Koutsovoulos G.D."/>
            <person name="Lopez-Roques C."/>
            <person name="Bouchez O."/>
            <person name="Zahm M."/>
            <person name="Besnard G."/>
            <person name="Bellafiore S."/>
        </authorList>
    </citation>
    <scope>NUCLEOTIDE SEQUENCE</scope>
    <source>
        <strain evidence="2">VN-18</strain>
    </source>
</reference>